<dbReference type="SUPFAM" id="SSF117892">
    <property type="entry name" value="Band 7/SPFH domain"/>
    <property type="match status" value="1"/>
</dbReference>
<protein>
    <recommendedName>
        <fullName evidence="2">Band 7 domain-containing protein</fullName>
    </recommendedName>
</protein>
<dbReference type="InterPro" id="IPR036013">
    <property type="entry name" value="Band_7/SPFH_dom_sf"/>
</dbReference>
<evidence type="ECO:0000256" key="1">
    <source>
        <dbReference type="SAM" id="Coils"/>
    </source>
</evidence>
<reference evidence="3" key="1">
    <citation type="journal article" date="2015" name="Nature">
        <title>Complex archaea that bridge the gap between prokaryotes and eukaryotes.</title>
        <authorList>
            <person name="Spang A."/>
            <person name="Saw J.H."/>
            <person name="Jorgensen S.L."/>
            <person name="Zaremba-Niedzwiedzka K."/>
            <person name="Martijn J."/>
            <person name="Lind A.E."/>
            <person name="van Eijk R."/>
            <person name="Schleper C."/>
            <person name="Guy L."/>
            <person name="Ettema T.J."/>
        </authorList>
    </citation>
    <scope>NUCLEOTIDE SEQUENCE</scope>
</reference>
<sequence>ATTVEVPPAYIGKISTESGLQQGTIPPSRIRISGWCVTCETLVIAEAADYPVEESLQIFMPKDQLNLVVEVRGVFAINPAEDNINRVFDHIPAQPLPDGMGLQGKAKIKVIPMSRVYDTYGKPVIRELVRTYITRYSIAEVMSNRESIGAELRDAVAARLAPTPLQPMYFGLADIQPPDIIVTAQEKAKQREIELKEAEAQKEIDVKRASARLEVAEKQQAVDLLEAETQVMVNDKLASSVSEPFMWLRYLRFLQTLAENDSKTLVMPLEAMQSFGAQMRAWGFGDEAAITVVPVQPSTPPAIDQTGPPEVK</sequence>
<name>A0A0F9CG73_9ZZZZ</name>
<dbReference type="Pfam" id="PF01145">
    <property type="entry name" value="Band_7"/>
    <property type="match status" value="1"/>
</dbReference>
<proteinExistence type="predicted"/>
<evidence type="ECO:0000313" key="3">
    <source>
        <dbReference type="EMBL" id="KKL04656.1"/>
    </source>
</evidence>
<dbReference type="InterPro" id="IPR001107">
    <property type="entry name" value="Band_7"/>
</dbReference>
<accession>A0A0F9CG73</accession>
<comment type="caution">
    <text evidence="3">The sequence shown here is derived from an EMBL/GenBank/DDBJ whole genome shotgun (WGS) entry which is preliminary data.</text>
</comment>
<gene>
    <name evidence="3" type="ORF">LCGC14_2613870</name>
</gene>
<keyword evidence="1" id="KW-0175">Coiled coil</keyword>
<feature type="domain" description="Band 7" evidence="2">
    <location>
        <begin position="53"/>
        <end position="203"/>
    </location>
</feature>
<organism evidence="3">
    <name type="scientific">marine sediment metagenome</name>
    <dbReference type="NCBI Taxonomy" id="412755"/>
    <lineage>
        <taxon>unclassified sequences</taxon>
        <taxon>metagenomes</taxon>
        <taxon>ecological metagenomes</taxon>
    </lineage>
</organism>
<dbReference type="AlphaFoldDB" id="A0A0F9CG73"/>
<evidence type="ECO:0000259" key="2">
    <source>
        <dbReference type="Pfam" id="PF01145"/>
    </source>
</evidence>
<feature type="non-terminal residue" evidence="3">
    <location>
        <position position="1"/>
    </location>
</feature>
<dbReference type="EMBL" id="LAZR01044433">
    <property type="protein sequence ID" value="KKL04656.1"/>
    <property type="molecule type" value="Genomic_DNA"/>
</dbReference>
<feature type="coiled-coil region" evidence="1">
    <location>
        <begin position="181"/>
        <end position="228"/>
    </location>
</feature>